<feature type="chain" id="PRO_5002869331" description="SEA domain-containing protein" evidence="2">
    <location>
        <begin position="35"/>
        <end position="457"/>
    </location>
</feature>
<evidence type="ECO:0000313" key="4">
    <source>
        <dbReference type="Proteomes" id="UP000001449"/>
    </source>
</evidence>
<dbReference type="InParanoid" id="B8BV84"/>
<dbReference type="HOGENOM" id="CLU_599226_0_0_1"/>
<keyword evidence="1" id="KW-0472">Membrane</keyword>
<feature type="transmembrane region" description="Helical" evidence="1">
    <location>
        <begin position="419"/>
        <end position="442"/>
    </location>
</feature>
<dbReference type="GeneID" id="7452440"/>
<dbReference type="EMBL" id="CM000639">
    <property type="protein sequence ID" value="EED95416.1"/>
    <property type="molecule type" value="Genomic_DNA"/>
</dbReference>
<evidence type="ECO:0000256" key="1">
    <source>
        <dbReference type="SAM" id="Phobius"/>
    </source>
</evidence>
<organism evidence="3 4">
    <name type="scientific">Thalassiosira pseudonana</name>
    <name type="common">Marine diatom</name>
    <name type="synonym">Cyclotella nana</name>
    <dbReference type="NCBI Taxonomy" id="35128"/>
    <lineage>
        <taxon>Eukaryota</taxon>
        <taxon>Sar</taxon>
        <taxon>Stramenopiles</taxon>
        <taxon>Ochrophyta</taxon>
        <taxon>Bacillariophyta</taxon>
        <taxon>Coscinodiscophyceae</taxon>
        <taxon>Thalassiosirophycidae</taxon>
        <taxon>Thalassiosirales</taxon>
        <taxon>Thalassiosiraceae</taxon>
        <taxon>Thalassiosira</taxon>
    </lineage>
</organism>
<keyword evidence="1" id="KW-0812">Transmembrane</keyword>
<keyword evidence="4" id="KW-1185">Reference proteome</keyword>
<accession>B8BV84</accession>
<dbReference type="RefSeq" id="XP_002287973.1">
    <property type="nucleotide sequence ID" value="XM_002287937.1"/>
</dbReference>
<gene>
    <name evidence="3" type="ORF">THAPSDRAFT_21429</name>
</gene>
<reference evidence="3 4" key="1">
    <citation type="journal article" date="2004" name="Science">
        <title>The genome of the diatom Thalassiosira pseudonana: ecology, evolution, and metabolism.</title>
        <authorList>
            <person name="Armbrust E.V."/>
            <person name="Berges J.A."/>
            <person name="Bowler C."/>
            <person name="Green B.R."/>
            <person name="Martinez D."/>
            <person name="Putnam N.H."/>
            <person name="Zhou S."/>
            <person name="Allen A.E."/>
            <person name="Apt K.E."/>
            <person name="Bechner M."/>
            <person name="Brzezinski M.A."/>
            <person name="Chaal B.K."/>
            <person name="Chiovitti A."/>
            <person name="Davis A.K."/>
            <person name="Demarest M.S."/>
            <person name="Detter J.C."/>
            <person name="Glavina T."/>
            <person name="Goodstein D."/>
            <person name="Hadi M.Z."/>
            <person name="Hellsten U."/>
            <person name="Hildebrand M."/>
            <person name="Jenkins B.D."/>
            <person name="Jurka J."/>
            <person name="Kapitonov V.V."/>
            <person name="Kroger N."/>
            <person name="Lau W.W."/>
            <person name="Lane T.W."/>
            <person name="Larimer F.W."/>
            <person name="Lippmeier J.C."/>
            <person name="Lucas S."/>
            <person name="Medina M."/>
            <person name="Montsant A."/>
            <person name="Obornik M."/>
            <person name="Parker M.S."/>
            <person name="Palenik B."/>
            <person name="Pazour G.J."/>
            <person name="Richardson P.M."/>
            <person name="Rynearson T.A."/>
            <person name="Saito M.A."/>
            <person name="Schwartz D.C."/>
            <person name="Thamatrakoln K."/>
            <person name="Valentin K."/>
            <person name="Vardi A."/>
            <person name="Wilkerson F.P."/>
            <person name="Rokhsar D.S."/>
        </authorList>
    </citation>
    <scope>NUCLEOTIDE SEQUENCE [LARGE SCALE GENOMIC DNA]</scope>
    <source>
        <strain evidence="3 4">CCMP1335</strain>
    </source>
</reference>
<evidence type="ECO:0000313" key="3">
    <source>
        <dbReference type="EMBL" id="EED95416.1"/>
    </source>
</evidence>
<feature type="signal peptide" evidence="2">
    <location>
        <begin position="1"/>
        <end position="34"/>
    </location>
</feature>
<dbReference type="KEGG" id="tps:THAPSDRAFT_21429"/>
<keyword evidence="1" id="KW-1133">Transmembrane helix</keyword>
<evidence type="ECO:0000256" key="2">
    <source>
        <dbReference type="SAM" id="SignalP"/>
    </source>
</evidence>
<dbReference type="Proteomes" id="UP000001449">
    <property type="component" value="Chromosome 2"/>
</dbReference>
<keyword evidence="2" id="KW-0732">Signal</keyword>
<sequence length="457" mass="50713">MRLVGNRRSSHGPLCLPLSALFIILSCLLRYCSPTQVSDTGKDGASTVRIVDRPQPQRLLQTISDSGTSNGTNTTVDIANSTSLVVITPSPSPVPSVAPSTAAVEYVVEVAALFSFTFPDTFVWSDERLNTMQYTMKEFLDEQNNNLQLSYELELSYGDTFGLGKSNAADVEGTTSVDVTLVLRATEEDLSSSYVDQDLFRQLMEESLKTGQSLVVDHLSEAWGEGNGFTMRVTLKPHSTTLQLSPSPTIVGTLPQNYMIQIFSVISFSFTDDSFWNEGLVTTLSSALKNFLSDQELFEAIPVGIEVSIGDIYNLLPQSYNTTEGVEPVHTTVVLSIPQAEFGFVEEGLMQMLVAELFQQSKRTALAYISREWQYDLVSNGVQVDITVFIEAPTVSPTQSPTTSEYKAQQRRKQKIRSYSFMSVFWLIVVSCFALENGLCACKRCCRRKKRMHSRDD</sequence>
<reference evidence="3 4" key="2">
    <citation type="journal article" date="2008" name="Nature">
        <title>The Phaeodactylum genome reveals the evolutionary history of diatom genomes.</title>
        <authorList>
            <person name="Bowler C."/>
            <person name="Allen A.E."/>
            <person name="Badger J.H."/>
            <person name="Grimwood J."/>
            <person name="Jabbari K."/>
            <person name="Kuo A."/>
            <person name="Maheswari U."/>
            <person name="Martens C."/>
            <person name="Maumus F."/>
            <person name="Otillar R.P."/>
            <person name="Rayko E."/>
            <person name="Salamov A."/>
            <person name="Vandepoele K."/>
            <person name="Beszteri B."/>
            <person name="Gruber A."/>
            <person name="Heijde M."/>
            <person name="Katinka M."/>
            <person name="Mock T."/>
            <person name="Valentin K."/>
            <person name="Verret F."/>
            <person name="Berges J.A."/>
            <person name="Brownlee C."/>
            <person name="Cadoret J.P."/>
            <person name="Chiovitti A."/>
            <person name="Choi C.J."/>
            <person name="Coesel S."/>
            <person name="De Martino A."/>
            <person name="Detter J.C."/>
            <person name="Durkin C."/>
            <person name="Falciatore A."/>
            <person name="Fournet J."/>
            <person name="Haruta M."/>
            <person name="Huysman M.J."/>
            <person name="Jenkins B.D."/>
            <person name="Jiroutova K."/>
            <person name="Jorgensen R.E."/>
            <person name="Joubert Y."/>
            <person name="Kaplan A."/>
            <person name="Kroger N."/>
            <person name="Kroth P.G."/>
            <person name="La Roche J."/>
            <person name="Lindquist E."/>
            <person name="Lommer M."/>
            <person name="Martin-Jezequel V."/>
            <person name="Lopez P.J."/>
            <person name="Lucas S."/>
            <person name="Mangogna M."/>
            <person name="McGinnis K."/>
            <person name="Medlin L.K."/>
            <person name="Montsant A."/>
            <person name="Oudot-Le Secq M.P."/>
            <person name="Napoli C."/>
            <person name="Obornik M."/>
            <person name="Parker M.S."/>
            <person name="Petit J.L."/>
            <person name="Porcel B.M."/>
            <person name="Poulsen N."/>
            <person name="Robison M."/>
            <person name="Rychlewski L."/>
            <person name="Rynearson T.A."/>
            <person name="Schmutz J."/>
            <person name="Shapiro H."/>
            <person name="Siaut M."/>
            <person name="Stanley M."/>
            <person name="Sussman M.R."/>
            <person name="Taylor A.R."/>
            <person name="Vardi A."/>
            <person name="von Dassow P."/>
            <person name="Vyverman W."/>
            <person name="Willis A."/>
            <person name="Wyrwicz L.S."/>
            <person name="Rokhsar D.S."/>
            <person name="Weissenbach J."/>
            <person name="Armbrust E.V."/>
            <person name="Green B.R."/>
            <person name="Van de Peer Y."/>
            <person name="Grigoriev I.V."/>
        </authorList>
    </citation>
    <scope>NUCLEOTIDE SEQUENCE [LARGE SCALE GENOMIC DNA]</scope>
    <source>
        <strain evidence="3 4">CCMP1335</strain>
    </source>
</reference>
<dbReference type="PROSITE" id="PS51257">
    <property type="entry name" value="PROKAR_LIPOPROTEIN"/>
    <property type="match status" value="1"/>
</dbReference>
<dbReference type="PaxDb" id="35128-Thaps21429"/>
<name>B8BV84_THAPS</name>
<proteinExistence type="predicted"/>
<protein>
    <recommendedName>
        <fullName evidence="5">SEA domain-containing protein</fullName>
    </recommendedName>
</protein>
<evidence type="ECO:0008006" key="5">
    <source>
        <dbReference type="Google" id="ProtNLM"/>
    </source>
</evidence>
<dbReference type="AlphaFoldDB" id="B8BV84"/>